<gene>
    <name evidence="1" type="ORF">V6N12_021453</name>
</gene>
<evidence type="ECO:0000313" key="1">
    <source>
        <dbReference type="EMBL" id="KAK8586934.1"/>
    </source>
</evidence>
<keyword evidence="2" id="KW-1185">Reference proteome</keyword>
<proteinExistence type="predicted"/>
<name>A0ABR2FS67_9ROSI</name>
<organism evidence="1 2">
    <name type="scientific">Hibiscus sabdariffa</name>
    <name type="common">roselle</name>
    <dbReference type="NCBI Taxonomy" id="183260"/>
    <lineage>
        <taxon>Eukaryota</taxon>
        <taxon>Viridiplantae</taxon>
        <taxon>Streptophyta</taxon>
        <taxon>Embryophyta</taxon>
        <taxon>Tracheophyta</taxon>
        <taxon>Spermatophyta</taxon>
        <taxon>Magnoliopsida</taxon>
        <taxon>eudicotyledons</taxon>
        <taxon>Gunneridae</taxon>
        <taxon>Pentapetalae</taxon>
        <taxon>rosids</taxon>
        <taxon>malvids</taxon>
        <taxon>Malvales</taxon>
        <taxon>Malvaceae</taxon>
        <taxon>Malvoideae</taxon>
        <taxon>Hibiscus</taxon>
    </lineage>
</organism>
<evidence type="ECO:0000313" key="2">
    <source>
        <dbReference type="Proteomes" id="UP001472677"/>
    </source>
</evidence>
<protein>
    <submittedName>
        <fullName evidence="1">Uncharacterized protein</fullName>
    </submittedName>
</protein>
<dbReference type="EMBL" id="JBBPBM010000004">
    <property type="protein sequence ID" value="KAK8586934.1"/>
    <property type="molecule type" value="Genomic_DNA"/>
</dbReference>
<comment type="caution">
    <text evidence="1">The sequence shown here is derived from an EMBL/GenBank/DDBJ whole genome shotgun (WGS) entry which is preliminary data.</text>
</comment>
<dbReference type="Proteomes" id="UP001472677">
    <property type="component" value="Unassembled WGS sequence"/>
</dbReference>
<sequence length="98" mass="10792">MEDIITEGNRLVEECRRAFCEQVEPCFAMTKGDGYLVLPVLLAVAMLCSEDSAAVFTVIPDDVRDLVDDERAQSEPTRNALVREGVFPYDPGVDIAAL</sequence>
<reference evidence="1 2" key="1">
    <citation type="journal article" date="2024" name="G3 (Bethesda)">
        <title>Genome assembly of Hibiscus sabdariffa L. provides insights into metabolisms of medicinal natural products.</title>
        <authorList>
            <person name="Kim T."/>
        </authorList>
    </citation>
    <scope>NUCLEOTIDE SEQUENCE [LARGE SCALE GENOMIC DNA]</scope>
    <source>
        <strain evidence="1">TK-2024</strain>
        <tissue evidence="1">Old leaves</tissue>
    </source>
</reference>
<accession>A0ABR2FS67</accession>